<protein>
    <recommendedName>
        <fullName evidence="12">DOMON domain-containing protein</fullName>
    </recommendedName>
</protein>
<evidence type="ECO:0000256" key="8">
    <source>
        <dbReference type="ARBA" id="ARBA00023136"/>
    </source>
</evidence>
<dbReference type="Gene3D" id="2.60.120.310">
    <property type="entry name" value="Copper type II, ascorbate-dependent monooxygenase, N-terminal domain"/>
    <property type="match status" value="1"/>
</dbReference>
<keyword evidence="7" id="KW-0503">Monooxygenase</keyword>
<dbReference type="InterPro" id="IPR045266">
    <property type="entry name" value="DOH_DOMON"/>
</dbReference>
<dbReference type="InterPro" id="IPR028460">
    <property type="entry name" value="Tbh/DBH"/>
</dbReference>
<dbReference type="Proteomes" id="UP000823561">
    <property type="component" value="Chromosome 6"/>
</dbReference>
<name>A0AAV6GWL6_9TELE</name>
<evidence type="ECO:0000256" key="11">
    <source>
        <dbReference type="SAM" id="SignalP"/>
    </source>
</evidence>
<evidence type="ECO:0000256" key="7">
    <source>
        <dbReference type="ARBA" id="ARBA00023033"/>
    </source>
</evidence>
<dbReference type="GO" id="GO:0006589">
    <property type="term" value="P:octopamine biosynthetic process"/>
    <property type="evidence" value="ECO:0007669"/>
    <property type="project" value="TreeGrafter"/>
</dbReference>
<dbReference type="InterPro" id="IPR000945">
    <property type="entry name" value="DBH-like"/>
</dbReference>
<dbReference type="PANTHER" id="PTHR10157:SF41">
    <property type="entry name" value="DBH-LIKE MONOOXYGENASE PROTEIN 2 HOMOLOG"/>
    <property type="match status" value="1"/>
</dbReference>
<accession>A0AAV6GWL6</accession>
<dbReference type="SUPFAM" id="SSF49742">
    <property type="entry name" value="PHM/PNGase F"/>
    <property type="match status" value="2"/>
</dbReference>
<comment type="similarity">
    <text evidence="3">Belongs to the copper type II ascorbate-dependent monooxygenase family.</text>
</comment>
<dbReference type="InterPro" id="IPR036939">
    <property type="entry name" value="Cu2_ascorb_mOase_N_sf"/>
</dbReference>
<dbReference type="PROSITE" id="PS50836">
    <property type="entry name" value="DOMON"/>
    <property type="match status" value="1"/>
</dbReference>
<keyword evidence="5" id="KW-0560">Oxidoreductase</keyword>
<dbReference type="InterPro" id="IPR014784">
    <property type="entry name" value="Cu2_ascorb_mOase-like_C"/>
</dbReference>
<dbReference type="AlphaFoldDB" id="A0AAV6GWL6"/>
<organism evidence="13 14">
    <name type="scientific">Alosa alosa</name>
    <name type="common">allis shad</name>
    <dbReference type="NCBI Taxonomy" id="278164"/>
    <lineage>
        <taxon>Eukaryota</taxon>
        <taxon>Metazoa</taxon>
        <taxon>Chordata</taxon>
        <taxon>Craniata</taxon>
        <taxon>Vertebrata</taxon>
        <taxon>Euteleostomi</taxon>
        <taxon>Actinopterygii</taxon>
        <taxon>Neopterygii</taxon>
        <taxon>Teleostei</taxon>
        <taxon>Clupei</taxon>
        <taxon>Clupeiformes</taxon>
        <taxon>Clupeoidei</taxon>
        <taxon>Clupeidae</taxon>
        <taxon>Alosa</taxon>
    </lineage>
</organism>
<dbReference type="CDD" id="cd09631">
    <property type="entry name" value="DOMON_DOH"/>
    <property type="match status" value="1"/>
</dbReference>
<dbReference type="PANTHER" id="PTHR10157">
    <property type="entry name" value="DOPAMINE BETA HYDROXYLASE RELATED"/>
    <property type="match status" value="1"/>
</dbReference>
<sequence length="573" mass="64437">MTCPIVVPLLVLVLAMETRAQEDPLLPFTECLDSEELVMLKWGFDDVQGNITFELCVNTTGWISFGLSPNGGMNGADIVIGGVNSDGYYFGDYHASGNERPVLDQKQSYSLLSLTETDGQTTMRFERSIKSCDTDDHPITELPVKLIYAYGQTDQIGYHRQRRGTKEVNLLKYMPRSDPTQSQYFDMTMLNFTIPTEETRYECRIINAPTFAEKQHIYRIEPLIDHLDLVHHLLLYKCPPQMNKTFQGQCYINPDHRVCFQVMAAWGVGGGDFEVPEHVGIPIGGDEGGCLYRLEIHYNNPTLIEGRVDNSGLRFHYTSQLRKHDAGVLMAGLAVAPGYSIPPNATSFHTYGVCNTSINTEAKDMQVFATGLHTHLAGRKVRVGHFRDGEQIGFMAFDDHYDFEYQEVKNLGKTKTLQMGDTLLVECTYDTANRTGFTWGGLGTQDEMCLAFLFYYPASNLTNCVSFPNMDALKTNLGASNYNEFYTILSQKTWDEEAVTEYERTLKDIPQDLMVDDGENTYWGTIDKISDMMESPNPSCDRTPPLPGPSNASNMASVSWILLLLIWAVICAF</sequence>
<dbReference type="GO" id="GO:0042420">
    <property type="term" value="P:dopamine catabolic process"/>
    <property type="evidence" value="ECO:0007669"/>
    <property type="project" value="TreeGrafter"/>
</dbReference>
<comment type="subcellular location">
    <subcellularLocation>
        <location evidence="2">Membrane</location>
        <topology evidence="2">Single-pass type I membrane protein</topology>
    </subcellularLocation>
</comment>
<dbReference type="Gene3D" id="2.60.40.1210">
    <property type="entry name" value="Cellobiose dehydrogenase, cytochrome domain"/>
    <property type="match status" value="1"/>
</dbReference>
<keyword evidence="9" id="KW-1015">Disulfide bond</keyword>
<dbReference type="FunFam" id="2.60.120.230:FF:000001">
    <property type="entry name" value="Monooxygenase, DBH-like 1"/>
    <property type="match status" value="1"/>
</dbReference>
<evidence type="ECO:0000256" key="5">
    <source>
        <dbReference type="ARBA" id="ARBA00023002"/>
    </source>
</evidence>
<feature type="domain" description="DOMON" evidence="12">
    <location>
        <begin position="36"/>
        <end position="151"/>
    </location>
</feature>
<dbReference type="InterPro" id="IPR008977">
    <property type="entry name" value="PHM/PNGase_F_dom_sf"/>
</dbReference>
<dbReference type="FunFam" id="2.60.40.1210:FF:000001">
    <property type="entry name" value="Monooxygenase, DBH-like 1, like"/>
    <property type="match status" value="1"/>
</dbReference>
<reference evidence="13" key="1">
    <citation type="submission" date="2020-10" db="EMBL/GenBank/DDBJ databases">
        <title>Chromosome-scale genome assembly of the Allis shad, Alosa alosa.</title>
        <authorList>
            <person name="Margot Z."/>
            <person name="Christophe K."/>
            <person name="Cabau C."/>
            <person name="Louis A."/>
            <person name="Berthelot C."/>
            <person name="Parey E."/>
            <person name="Roest Crollius H."/>
            <person name="Montfort J."/>
            <person name="Robinson-Rechavi M."/>
            <person name="Bucao C."/>
            <person name="Bouchez O."/>
            <person name="Gislard M."/>
            <person name="Lluch J."/>
            <person name="Milhes M."/>
            <person name="Lampietro C."/>
            <person name="Lopez Roques C."/>
            <person name="Donnadieu C."/>
            <person name="Braasch I."/>
            <person name="Desvignes T."/>
            <person name="Postlethwait J."/>
            <person name="Bobe J."/>
            <person name="Guiguen Y."/>
        </authorList>
    </citation>
    <scope>NUCLEOTIDE SEQUENCE</scope>
    <source>
        <strain evidence="13">M-15738</strain>
        <tissue evidence="13">Blood</tissue>
    </source>
</reference>
<evidence type="ECO:0000256" key="1">
    <source>
        <dbReference type="ARBA" id="ARBA00001973"/>
    </source>
</evidence>
<evidence type="ECO:0000256" key="2">
    <source>
        <dbReference type="ARBA" id="ARBA00004479"/>
    </source>
</evidence>
<keyword evidence="10" id="KW-0325">Glycoprotein</keyword>
<evidence type="ECO:0000256" key="9">
    <source>
        <dbReference type="ARBA" id="ARBA00023157"/>
    </source>
</evidence>
<feature type="chain" id="PRO_5043574250" description="DOMON domain-containing protein" evidence="11">
    <location>
        <begin position="21"/>
        <end position="573"/>
    </location>
</feature>
<dbReference type="InterPro" id="IPR000323">
    <property type="entry name" value="Cu2_ascorb_mOase_N"/>
</dbReference>
<dbReference type="PRINTS" id="PR00767">
    <property type="entry name" value="DBMONOXGNASE"/>
</dbReference>
<comment type="cofactor">
    <cofactor evidence="1">
        <name>Cu(2+)</name>
        <dbReference type="ChEBI" id="CHEBI:29036"/>
    </cofactor>
</comment>
<evidence type="ECO:0000313" key="14">
    <source>
        <dbReference type="Proteomes" id="UP000823561"/>
    </source>
</evidence>
<dbReference type="Gene3D" id="2.60.120.230">
    <property type="match status" value="1"/>
</dbReference>
<evidence type="ECO:0000256" key="10">
    <source>
        <dbReference type="ARBA" id="ARBA00023180"/>
    </source>
</evidence>
<dbReference type="GO" id="GO:0005615">
    <property type="term" value="C:extracellular space"/>
    <property type="evidence" value="ECO:0007669"/>
    <property type="project" value="TreeGrafter"/>
</dbReference>
<dbReference type="EMBL" id="JADWDJ010000006">
    <property type="protein sequence ID" value="KAG5279513.1"/>
    <property type="molecule type" value="Genomic_DNA"/>
</dbReference>
<dbReference type="InterPro" id="IPR005018">
    <property type="entry name" value="DOMON_domain"/>
</dbReference>
<feature type="signal peptide" evidence="11">
    <location>
        <begin position="1"/>
        <end position="20"/>
    </location>
</feature>
<dbReference type="GO" id="GO:0042421">
    <property type="term" value="P:norepinephrine biosynthetic process"/>
    <property type="evidence" value="ECO:0007669"/>
    <property type="project" value="TreeGrafter"/>
</dbReference>
<dbReference type="Pfam" id="PF01082">
    <property type="entry name" value="Cu2_monooxygen"/>
    <property type="match status" value="1"/>
</dbReference>
<evidence type="ECO:0000259" key="12">
    <source>
        <dbReference type="PROSITE" id="PS50836"/>
    </source>
</evidence>
<evidence type="ECO:0000256" key="6">
    <source>
        <dbReference type="ARBA" id="ARBA00023008"/>
    </source>
</evidence>
<evidence type="ECO:0000256" key="4">
    <source>
        <dbReference type="ARBA" id="ARBA00022729"/>
    </source>
</evidence>
<dbReference type="Pfam" id="PF03351">
    <property type="entry name" value="DOMON"/>
    <property type="match status" value="1"/>
</dbReference>
<dbReference type="GO" id="GO:0004500">
    <property type="term" value="F:dopamine beta-monooxygenase activity"/>
    <property type="evidence" value="ECO:0007669"/>
    <property type="project" value="InterPro"/>
</dbReference>
<dbReference type="GO" id="GO:0030667">
    <property type="term" value="C:secretory granule membrane"/>
    <property type="evidence" value="ECO:0007669"/>
    <property type="project" value="TreeGrafter"/>
</dbReference>
<dbReference type="InterPro" id="IPR024548">
    <property type="entry name" value="Cu2_monoox_C"/>
</dbReference>
<keyword evidence="6" id="KW-0186">Copper</keyword>
<comment type="caution">
    <text evidence="13">The sequence shown here is derived from an EMBL/GenBank/DDBJ whole genome shotgun (WGS) entry which is preliminary data.</text>
</comment>
<gene>
    <name evidence="13" type="ORF">AALO_G00078590</name>
</gene>
<keyword evidence="8" id="KW-0472">Membrane</keyword>
<evidence type="ECO:0000256" key="3">
    <source>
        <dbReference type="ARBA" id="ARBA00010676"/>
    </source>
</evidence>
<proteinExistence type="inferred from homology"/>
<dbReference type="Pfam" id="PF03712">
    <property type="entry name" value="Cu2_monoox_C"/>
    <property type="match status" value="1"/>
</dbReference>
<dbReference type="SMART" id="SM00664">
    <property type="entry name" value="DoH"/>
    <property type="match status" value="1"/>
</dbReference>
<evidence type="ECO:0000313" key="13">
    <source>
        <dbReference type="EMBL" id="KAG5279513.1"/>
    </source>
</evidence>
<keyword evidence="14" id="KW-1185">Reference proteome</keyword>
<keyword evidence="4 11" id="KW-0732">Signal</keyword>
<dbReference type="GO" id="GO:0005507">
    <property type="term" value="F:copper ion binding"/>
    <property type="evidence" value="ECO:0007669"/>
    <property type="project" value="InterPro"/>
</dbReference>